<dbReference type="RefSeq" id="WP_164363907.1">
    <property type="nucleotide sequence ID" value="NZ_CP066776.1"/>
</dbReference>
<proteinExistence type="predicted"/>
<dbReference type="KEGG" id="soa:G3M56_001555"/>
<evidence type="ECO:0000313" key="3">
    <source>
        <dbReference type="Proteomes" id="UP000475117"/>
    </source>
</evidence>
<organism evidence="2 3">
    <name type="scientific">Sulfuriroseicoccus oceanibius</name>
    <dbReference type="NCBI Taxonomy" id="2707525"/>
    <lineage>
        <taxon>Bacteria</taxon>
        <taxon>Pseudomonadati</taxon>
        <taxon>Verrucomicrobiota</taxon>
        <taxon>Verrucomicrobiia</taxon>
        <taxon>Verrucomicrobiales</taxon>
        <taxon>Verrucomicrobiaceae</taxon>
        <taxon>Sulfuriroseicoccus</taxon>
    </lineage>
</organism>
<evidence type="ECO:0000313" key="2">
    <source>
        <dbReference type="EMBL" id="QQL45300.1"/>
    </source>
</evidence>
<feature type="domain" description="YdbS-like PH" evidence="1">
    <location>
        <begin position="133"/>
        <end position="208"/>
    </location>
</feature>
<dbReference type="EMBL" id="CP066776">
    <property type="protein sequence ID" value="QQL45300.1"/>
    <property type="molecule type" value="Genomic_DNA"/>
</dbReference>
<keyword evidence="3" id="KW-1185">Reference proteome</keyword>
<gene>
    <name evidence="2" type="ORF">G3M56_001555</name>
</gene>
<sequence>MSASVVVIRDGRELGPFDEDALRDRIKLMVIDPEEPCLDCETGEEWTCAEWLNAPVVDPEDSSDTAWDDAAEDLSEPLWVGSPSLLVYAYPLTLAAAQCAGGIALLSWRYELWIGAALVALGLLTGSITLWLRSTREYLISERRVEVLSGWLAKSSREALIADIRSINVKKSGLSGALGVGDVEFGTAGSSGIEVTFQGVPSASRVKQLVREIQDEQA</sequence>
<accession>A0A6B3LBS7</accession>
<dbReference type="InterPro" id="IPR005182">
    <property type="entry name" value="YdbS-like_PH"/>
</dbReference>
<name>A0A6B3LBS7_9BACT</name>
<evidence type="ECO:0000259" key="1">
    <source>
        <dbReference type="Pfam" id="PF03703"/>
    </source>
</evidence>
<dbReference type="AlphaFoldDB" id="A0A6B3LBS7"/>
<dbReference type="Proteomes" id="UP000475117">
    <property type="component" value="Chromosome"/>
</dbReference>
<protein>
    <submittedName>
        <fullName evidence="2">PH domain-containing protein</fullName>
    </submittedName>
</protein>
<dbReference type="Pfam" id="PF03703">
    <property type="entry name" value="bPH_2"/>
    <property type="match status" value="1"/>
</dbReference>
<reference evidence="2 3" key="1">
    <citation type="submission" date="2020-12" db="EMBL/GenBank/DDBJ databases">
        <title>Sulforoseuscoccus oceanibium gen. nov., sp. nov., a representative of the phylum Verrucomicrobia with special cytoplasmic membrane, and proposal of Sulforoseuscoccusaceae fam. nov.</title>
        <authorList>
            <person name="Xi F."/>
        </authorList>
    </citation>
    <scope>NUCLEOTIDE SEQUENCE [LARGE SCALE GENOMIC DNA]</scope>
    <source>
        <strain evidence="2 3">T37</strain>
    </source>
</reference>